<dbReference type="Proteomes" id="UP000231034">
    <property type="component" value="Unassembled WGS sequence"/>
</dbReference>
<comment type="caution">
    <text evidence="1">The sequence shown here is derived from an EMBL/GenBank/DDBJ whole genome shotgun (WGS) entry which is preliminary data.</text>
</comment>
<organism evidence="1 2">
    <name type="scientific">Candidatus Nealsonbacteria bacterium CG_4_9_14_3_um_filter_37_13</name>
    <dbReference type="NCBI Taxonomy" id="1974695"/>
    <lineage>
        <taxon>Bacteria</taxon>
        <taxon>Candidatus Nealsoniibacteriota</taxon>
    </lineage>
</organism>
<sequence>MTRSFGGIIKIESDKNKIKMSFFSEKIKELQKTQVIAKDLILDDLVKDNILKELKEKFSEDGEIVATYIRFHIIPKEKELKEVKLEKGEKILIEPITLDFIILDHPSPAHFRERVVVITSNKNKILEKFLK</sequence>
<proteinExistence type="predicted"/>
<evidence type="ECO:0000313" key="2">
    <source>
        <dbReference type="Proteomes" id="UP000231034"/>
    </source>
</evidence>
<reference evidence="2" key="1">
    <citation type="submission" date="2017-09" db="EMBL/GenBank/DDBJ databases">
        <title>Depth-based differentiation of microbial function through sediment-hosted aquifers and enrichment of novel symbionts in the deep terrestrial subsurface.</title>
        <authorList>
            <person name="Probst A.J."/>
            <person name="Ladd B."/>
            <person name="Jarett J.K."/>
            <person name="Geller-Mcgrath D.E."/>
            <person name="Sieber C.M.K."/>
            <person name="Emerson J.B."/>
            <person name="Anantharaman K."/>
            <person name="Thomas B.C."/>
            <person name="Malmstrom R."/>
            <person name="Stieglmeier M."/>
            <person name="Klingl A."/>
            <person name="Woyke T."/>
            <person name="Ryan C.M."/>
            <person name="Banfield J.F."/>
        </authorList>
    </citation>
    <scope>NUCLEOTIDE SEQUENCE [LARGE SCALE GENOMIC DNA]</scope>
</reference>
<name>A0A2M7Z506_9BACT</name>
<dbReference type="AlphaFoldDB" id="A0A2M7Z506"/>
<protein>
    <submittedName>
        <fullName evidence="1">Uncharacterized protein</fullName>
    </submittedName>
</protein>
<dbReference type="EMBL" id="PFVR01000053">
    <property type="protein sequence ID" value="PJA84258.1"/>
    <property type="molecule type" value="Genomic_DNA"/>
</dbReference>
<evidence type="ECO:0000313" key="1">
    <source>
        <dbReference type="EMBL" id="PJA84258.1"/>
    </source>
</evidence>
<accession>A0A2M7Z506</accession>
<gene>
    <name evidence="1" type="ORF">CO145_01590</name>
</gene>